<comment type="subcellular location">
    <subcellularLocation>
        <location evidence="7">Cell membrane</location>
        <topology evidence="7">Single-pass membrane protein</topology>
    </subcellularLocation>
</comment>
<dbReference type="GO" id="GO:0009252">
    <property type="term" value="P:peptidoglycan biosynthetic process"/>
    <property type="evidence" value="ECO:0007669"/>
    <property type="project" value="UniProtKB-UniRule"/>
</dbReference>
<dbReference type="AlphaFoldDB" id="A0A7W0CQ57"/>
<comment type="caution">
    <text evidence="8">The sequence shown here is derived from an EMBL/GenBank/DDBJ whole genome shotgun (WGS) entry which is preliminary data.</text>
</comment>
<gene>
    <name evidence="7" type="primary">mltG</name>
    <name evidence="8" type="ORF">HNR30_006545</name>
</gene>
<comment type="similarity">
    <text evidence="7">Belongs to the transglycosylase MltG family.</text>
</comment>
<dbReference type="Gene3D" id="3.30.1490.480">
    <property type="entry name" value="Endolytic murein transglycosylase"/>
    <property type="match status" value="1"/>
</dbReference>
<evidence type="ECO:0000256" key="1">
    <source>
        <dbReference type="ARBA" id="ARBA00022475"/>
    </source>
</evidence>
<comment type="function">
    <text evidence="7">Functions as a peptidoglycan terminase that cleaves nascent peptidoglycan strands endolytically to terminate their elongation.</text>
</comment>
<evidence type="ECO:0000256" key="5">
    <source>
        <dbReference type="ARBA" id="ARBA00023239"/>
    </source>
</evidence>
<evidence type="ECO:0000256" key="6">
    <source>
        <dbReference type="ARBA" id="ARBA00023316"/>
    </source>
</evidence>
<comment type="catalytic activity">
    <reaction evidence="7">
        <text>a peptidoglycan chain = a peptidoglycan chain with N-acetyl-1,6-anhydromuramyl-[peptide] at the reducing end + a peptidoglycan chain with N-acetylglucosamine at the non-reducing end.</text>
        <dbReference type="EC" id="4.2.2.29"/>
    </reaction>
</comment>
<dbReference type="GO" id="GO:0005886">
    <property type="term" value="C:plasma membrane"/>
    <property type="evidence" value="ECO:0007669"/>
    <property type="project" value="UniProtKB-SubCell"/>
</dbReference>
<keyword evidence="9" id="KW-1185">Reference proteome</keyword>
<keyword evidence="6 7" id="KW-0961">Cell wall biogenesis/degradation</keyword>
<evidence type="ECO:0000256" key="2">
    <source>
        <dbReference type="ARBA" id="ARBA00022692"/>
    </source>
</evidence>
<dbReference type="GO" id="GO:0008932">
    <property type="term" value="F:lytic endotransglycosylase activity"/>
    <property type="evidence" value="ECO:0007669"/>
    <property type="project" value="UniProtKB-UniRule"/>
</dbReference>
<dbReference type="EMBL" id="JACDUR010000006">
    <property type="protein sequence ID" value="MBA2895173.1"/>
    <property type="molecule type" value="Genomic_DNA"/>
</dbReference>
<dbReference type="CDD" id="cd08010">
    <property type="entry name" value="MltG_like"/>
    <property type="match status" value="1"/>
</dbReference>
<keyword evidence="2 7" id="KW-0812">Transmembrane</keyword>
<keyword evidence="5 7" id="KW-0456">Lyase</keyword>
<dbReference type="PANTHER" id="PTHR30518">
    <property type="entry name" value="ENDOLYTIC MUREIN TRANSGLYCOSYLASE"/>
    <property type="match status" value="1"/>
</dbReference>
<keyword evidence="1 7" id="KW-1003">Cell membrane</keyword>
<keyword evidence="4 7" id="KW-0472">Membrane</keyword>
<keyword evidence="3 7" id="KW-1133">Transmembrane helix</keyword>
<name>A0A7W0CQ57_9ACTN</name>
<dbReference type="EC" id="4.2.2.29" evidence="7"/>
<organism evidence="8 9">
    <name type="scientific">Nonomuraea soli</name>
    <dbReference type="NCBI Taxonomy" id="1032476"/>
    <lineage>
        <taxon>Bacteria</taxon>
        <taxon>Bacillati</taxon>
        <taxon>Actinomycetota</taxon>
        <taxon>Actinomycetes</taxon>
        <taxon>Streptosporangiales</taxon>
        <taxon>Streptosporangiaceae</taxon>
        <taxon>Nonomuraea</taxon>
    </lineage>
</organism>
<protein>
    <recommendedName>
        <fullName evidence="7">Endolytic murein transglycosylase</fullName>
        <ecNumber evidence="7">4.2.2.29</ecNumber>
    </recommendedName>
    <alternativeName>
        <fullName evidence="7">Peptidoglycan lytic transglycosylase</fullName>
    </alternativeName>
    <alternativeName>
        <fullName evidence="7">Peptidoglycan polymerization terminase</fullName>
    </alternativeName>
</protein>
<evidence type="ECO:0000313" key="8">
    <source>
        <dbReference type="EMBL" id="MBA2895173.1"/>
    </source>
</evidence>
<evidence type="ECO:0000256" key="3">
    <source>
        <dbReference type="ARBA" id="ARBA00022989"/>
    </source>
</evidence>
<dbReference type="Proteomes" id="UP000530928">
    <property type="component" value="Unassembled WGS sequence"/>
</dbReference>
<evidence type="ECO:0000256" key="4">
    <source>
        <dbReference type="ARBA" id="ARBA00023136"/>
    </source>
</evidence>
<feature type="site" description="Important for catalytic activity" evidence="7">
    <location>
        <position position="252"/>
    </location>
</feature>
<dbReference type="InterPro" id="IPR003770">
    <property type="entry name" value="MLTG-like"/>
</dbReference>
<dbReference type="NCBIfam" id="TIGR00247">
    <property type="entry name" value="endolytic transglycosylase MltG"/>
    <property type="match status" value="1"/>
</dbReference>
<evidence type="ECO:0000313" key="9">
    <source>
        <dbReference type="Proteomes" id="UP000530928"/>
    </source>
</evidence>
<dbReference type="PANTHER" id="PTHR30518:SF2">
    <property type="entry name" value="ENDOLYTIC MUREIN TRANSGLYCOSYLASE"/>
    <property type="match status" value="1"/>
</dbReference>
<dbReference type="RefSeq" id="WP_181613856.1">
    <property type="nucleotide sequence ID" value="NZ_BAABAM010000004.1"/>
</dbReference>
<evidence type="ECO:0000256" key="7">
    <source>
        <dbReference type="HAMAP-Rule" id="MF_02065"/>
    </source>
</evidence>
<proteinExistence type="inferred from homology"/>
<accession>A0A7W0CQ57</accession>
<dbReference type="GO" id="GO:0071555">
    <property type="term" value="P:cell wall organization"/>
    <property type="evidence" value="ECO:0007669"/>
    <property type="project" value="UniProtKB-KW"/>
</dbReference>
<dbReference type="HAMAP" id="MF_02065">
    <property type="entry name" value="MltG"/>
    <property type="match status" value="1"/>
</dbReference>
<reference evidence="8 9" key="1">
    <citation type="submission" date="2020-07" db="EMBL/GenBank/DDBJ databases">
        <title>Genomic Encyclopedia of Type Strains, Phase IV (KMG-IV): sequencing the most valuable type-strain genomes for metagenomic binning, comparative biology and taxonomic classification.</title>
        <authorList>
            <person name="Goeker M."/>
        </authorList>
    </citation>
    <scope>NUCLEOTIDE SEQUENCE [LARGE SCALE GENOMIC DNA]</scope>
    <source>
        <strain evidence="8 9">DSM 45533</strain>
    </source>
</reference>
<feature type="transmembrane region" description="Helical" evidence="7">
    <location>
        <begin position="32"/>
        <end position="54"/>
    </location>
</feature>
<dbReference type="Pfam" id="PF02618">
    <property type="entry name" value="YceG"/>
    <property type="match status" value="1"/>
</dbReference>
<sequence length="369" mass="40522">MNDLDFDTMLGSEPRGRRAARRRRRRTRRGRFLAPLLAFIVLAGIVGGGGYYGYMAIREAMVPDDYSGQGTGEVTLEIENGQSAAEVADELVRLGVVKSARAFSNAIESAGKSASLQPGTYKMRKQMSAADAVAMLDADNKVTDTVLVKEGLRLSKIIEELAKETGRPAKEFQTAAKDLEQLGLPAYAKSLEGYAFPATYEFQPKDTPTDVLGKMVTRFNEAAEKVDLEAGAKKLGYKPNEIVIIASIVQAEAGRHEDMAKIARVIYNRLKLPMRLQMDSTTMYGLNKYGTRATHADTKSTSKYNTYYVDGLPVGPISNPGEDALHAALNPEPGKWLYFAATDPNSNVTEFAETIEEFRELERKLNANS</sequence>